<dbReference type="InterPro" id="IPR027417">
    <property type="entry name" value="P-loop_NTPase"/>
</dbReference>
<dbReference type="Pfam" id="PF00931">
    <property type="entry name" value="NB-ARC"/>
    <property type="match status" value="1"/>
</dbReference>
<keyword evidence="4" id="KW-0547">Nucleotide-binding</keyword>
<evidence type="ECO:0000256" key="4">
    <source>
        <dbReference type="ARBA" id="ARBA00022840"/>
    </source>
</evidence>
<dbReference type="PANTHER" id="PTHR33463">
    <property type="entry name" value="NB-ARC DOMAIN-CONTAINING PROTEIN-RELATED"/>
    <property type="match status" value="1"/>
</dbReference>
<sequence>MSVISGCVDDVLGRVRNFLMDGVMREAGYLFKYKTNVTELQQNLEKLEDVLSRVQYGVEEDRRNAKDVYENVSKWLKDAGKRRTNRRHFWRTESKKEPRVFASSCHFPTCTTVSSSVGRRQRRVLQLVNLLRTENLLRRVIMKSRISTSCRRKCLDFHCRSQVSVFRVEGEGFEGYCGSLKDDTVAIVGIYGMPGVGKTTMMEQVRSQLVGEKCFEEVAFAVVSATLDVKSIQKQLANDLGLTDLAKEEDELERARLLKRRLNNGKKVLLILDDVWSKLRLTDIGIDFGDAKSCKILMTSRQERVCDDNNCRPFKIELLNEVEAWCLFKQHAGDCIEKHEIRPLAEKVLKECGELPLVIRAIGEALKGGNLFEWKDALEQFKNFSPQKIANVDDQVYKTLELSFNLLKSQETKVCLFLCSILGEDAEISIDYLTALVKAMGYLPDMDSLWKARNRVLSLVKVLKSSCLLLEGRYENTVKMHDAVRDVAVSIAPKELNYGILVKSGITEWPMVDETCQRYGAISLRFHHILEFPRILECPQLQTFSLINYGFGSIQVPNTFFDRLEKLNVLAMSNVSISSALLSLPNPTNLRMLRLEGCKLEDITILKGLHKLEVLILRDDTIQELPLEFRELKNLLVLDLRGLPPQSD</sequence>
<dbReference type="EMBL" id="JAVXUP010001194">
    <property type="protein sequence ID" value="KAK3014761.1"/>
    <property type="molecule type" value="Genomic_DNA"/>
</dbReference>
<gene>
    <name evidence="7" type="ORF">RJ639_007946</name>
</gene>
<protein>
    <recommendedName>
        <fullName evidence="6">NB-ARC domain-containing protein</fullName>
    </recommendedName>
</protein>
<evidence type="ECO:0000256" key="1">
    <source>
        <dbReference type="ARBA" id="ARBA00008894"/>
    </source>
</evidence>
<keyword evidence="3" id="KW-0611">Plant defense</keyword>
<dbReference type="Gene3D" id="3.40.50.300">
    <property type="entry name" value="P-loop containing nucleotide triphosphate hydrolases"/>
    <property type="match status" value="1"/>
</dbReference>
<dbReference type="SUPFAM" id="SSF52058">
    <property type="entry name" value="L domain-like"/>
    <property type="match status" value="1"/>
</dbReference>
<dbReference type="FunFam" id="3.40.50.300:FF:001091">
    <property type="entry name" value="Probable disease resistance protein At1g61300"/>
    <property type="match status" value="1"/>
</dbReference>
<evidence type="ECO:0000256" key="2">
    <source>
        <dbReference type="ARBA" id="ARBA00022614"/>
    </source>
</evidence>
<comment type="similarity">
    <text evidence="1">Belongs to the disease resistance NB-LRR family.</text>
</comment>
<dbReference type="InterPro" id="IPR050905">
    <property type="entry name" value="Plant_NBS-LRR"/>
</dbReference>
<dbReference type="InterPro" id="IPR002182">
    <property type="entry name" value="NB-ARC"/>
</dbReference>
<dbReference type="PANTHER" id="PTHR33463:SF136">
    <property type="entry name" value="NB-ARC DOMAIN-CONTAINING PROTEIN"/>
    <property type="match status" value="1"/>
</dbReference>
<dbReference type="GO" id="GO:0043531">
    <property type="term" value="F:ADP binding"/>
    <property type="evidence" value="ECO:0007669"/>
    <property type="project" value="InterPro"/>
</dbReference>
<feature type="coiled-coil region" evidence="5">
    <location>
        <begin position="30"/>
        <end position="57"/>
    </location>
</feature>
<organism evidence="7 8">
    <name type="scientific">Escallonia herrerae</name>
    <dbReference type="NCBI Taxonomy" id="1293975"/>
    <lineage>
        <taxon>Eukaryota</taxon>
        <taxon>Viridiplantae</taxon>
        <taxon>Streptophyta</taxon>
        <taxon>Embryophyta</taxon>
        <taxon>Tracheophyta</taxon>
        <taxon>Spermatophyta</taxon>
        <taxon>Magnoliopsida</taxon>
        <taxon>eudicotyledons</taxon>
        <taxon>Gunneridae</taxon>
        <taxon>Pentapetalae</taxon>
        <taxon>asterids</taxon>
        <taxon>campanulids</taxon>
        <taxon>Escalloniales</taxon>
        <taxon>Escalloniaceae</taxon>
        <taxon>Escallonia</taxon>
    </lineage>
</organism>
<keyword evidence="5" id="KW-0175">Coiled coil</keyword>
<dbReference type="GO" id="GO:0006952">
    <property type="term" value="P:defense response"/>
    <property type="evidence" value="ECO:0007669"/>
    <property type="project" value="UniProtKB-KW"/>
</dbReference>
<feature type="domain" description="NB-ARC" evidence="6">
    <location>
        <begin position="182"/>
        <end position="333"/>
    </location>
</feature>
<evidence type="ECO:0000313" key="7">
    <source>
        <dbReference type="EMBL" id="KAK3014761.1"/>
    </source>
</evidence>
<reference evidence="7" key="1">
    <citation type="submission" date="2022-12" db="EMBL/GenBank/DDBJ databases">
        <title>Draft genome assemblies for two species of Escallonia (Escalloniales).</title>
        <authorList>
            <person name="Chanderbali A."/>
            <person name="Dervinis C."/>
            <person name="Anghel I."/>
            <person name="Soltis D."/>
            <person name="Soltis P."/>
            <person name="Zapata F."/>
        </authorList>
    </citation>
    <scope>NUCLEOTIDE SEQUENCE</scope>
    <source>
        <strain evidence="7">UCBG64.0493</strain>
        <tissue evidence="7">Leaf</tissue>
    </source>
</reference>
<dbReference type="InterPro" id="IPR032675">
    <property type="entry name" value="LRR_dom_sf"/>
</dbReference>
<dbReference type="GO" id="GO:0005524">
    <property type="term" value="F:ATP binding"/>
    <property type="evidence" value="ECO:0007669"/>
    <property type="project" value="UniProtKB-KW"/>
</dbReference>
<keyword evidence="8" id="KW-1185">Reference proteome</keyword>
<keyword evidence="4" id="KW-0067">ATP-binding</keyword>
<dbReference type="SUPFAM" id="SSF52540">
    <property type="entry name" value="P-loop containing nucleoside triphosphate hydrolases"/>
    <property type="match status" value="1"/>
</dbReference>
<keyword evidence="2" id="KW-0433">Leucine-rich repeat</keyword>
<dbReference type="Gene3D" id="3.80.10.10">
    <property type="entry name" value="Ribonuclease Inhibitor"/>
    <property type="match status" value="1"/>
</dbReference>
<dbReference type="Proteomes" id="UP001188597">
    <property type="component" value="Unassembled WGS sequence"/>
</dbReference>
<evidence type="ECO:0000256" key="3">
    <source>
        <dbReference type="ARBA" id="ARBA00022821"/>
    </source>
</evidence>
<accession>A0AA89AXB3</accession>
<proteinExistence type="inferred from homology"/>
<evidence type="ECO:0000313" key="8">
    <source>
        <dbReference type="Proteomes" id="UP001188597"/>
    </source>
</evidence>
<dbReference type="AlphaFoldDB" id="A0AA89AXB3"/>
<evidence type="ECO:0000259" key="6">
    <source>
        <dbReference type="Pfam" id="PF00931"/>
    </source>
</evidence>
<dbReference type="Gene3D" id="1.10.8.430">
    <property type="entry name" value="Helical domain of apoptotic protease-activating factors"/>
    <property type="match status" value="1"/>
</dbReference>
<comment type="caution">
    <text evidence="7">The sequence shown here is derived from an EMBL/GenBank/DDBJ whole genome shotgun (WGS) entry which is preliminary data.</text>
</comment>
<dbReference type="PRINTS" id="PR00364">
    <property type="entry name" value="DISEASERSIST"/>
</dbReference>
<name>A0AA89AXB3_9ASTE</name>
<evidence type="ECO:0000256" key="5">
    <source>
        <dbReference type="SAM" id="Coils"/>
    </source>
</evidence>
<dbReference type="InterPro" id="IPR042197">
    <property type="entry name" value="Apaf_helical"/>
</dbReference>